<dbReference type="InterPro" id="IPR001138">
    <property type="entry name" value="Zn2Cys6_DnaBD"/>
</dbReference>
<dbReference type="AlphaFoldDB" id="A0AA39V5Q4"/>
<dbReference type="PROSITE" id="PS00463">
    <property type="entry name" value="ZN2_CY6_FUNGAL_1"/>
    <property type="match status" value="1"/>
</dbReference>
<evidence type="ECO:0000256" key="1">
    <source>
        <dbReference type="ARBA" id="ARBA00023242"/>
    </source>
</evidence>
<dbReference type="PROSITE" id="PS50048">
    <property type="entry name" value="ZN2_CY6_FUNGAL_2"/>
    <property type="match status" value="1"/>
</dbReference>
<dbReference type="EMBL" id="JAFEKC020000001">
    <property type="protein sequence ID" value="KAK0517483.1"/>
    <property type="molecule type" value="Genomic_DNA"/>
</dbReference>
<evidence type="ECO:0000256" key="2">
    <source>
        <dbReference type="SAM" id="MobiDB-lite"/>
    </source>
</evidence>
<sequence>MSAYNTGMLQQQAPPNHNPTFNISQYPPLPDTPGNVPPHTPVYNNVDPQLGQGQGPTLLKSAKEGSTGPGKARLRKACDSCSLRKVKCDESGPPCKACQGLEVPCTYDRPSKRRGPTNQVAKKLKEARLNSPGATGLSQPSSPTNAAHTLASFASNPVISADTICHWSILRCLVDDYFTHIHPLVQLPHEPSFRSAFERREDVSNPTFLAMLASMIGCLVASFPRKAQQHFRLHNMESLLPTPISLVERCHRIALEAQGVGYLDKNLTIHDAVTSYLLGLTSAYMFNRPSCILYFRRCLTILTTVGAHKPNTIIGIPRPGPAPPARMTSNGHGLEGPKTIDVDLVMQEICRRTFWVMFASARSLQQHGVSQWDLPIPPATKSEPYPPLPMEVDDEYLTPTGAQQPPDVVSRLAGFNANVRIYTSYNNLATIELVHGVNEVANWEQQKSVLEKSLRTVKEVAAELPSELQPNLEGPQGLSLDHKYPSPANGLSDLQNQSHYAINGFDNRPIDYSRPEERSQIQYGIQKANICATQLSTRLYLVEKYCNLHDVQKRNDSSNPLPELISPALDNFSPTPSHLSMSEDDVSNEREEIVKSFISLLNSINQSALETNGVSFSHRIRQLASTLLDLPRARKGPLLLRAETYLRRFKDVLMQLERVQPNSDTFEDDEAAYSRRWNELRDLQARFAQAGEFRSQG</sequence>
<dbReference type="SMART" id="SM00066">
    <property type="entry name" value="GAL4"/>
    <property type="match status" value="1"/>
</dbReference>
<proteinExistence type="predicted"/>
<dbReference type="Pfam" id="PF00172">
    <property type="entry name" value="Zn_clus"/>
    <property type="match status" value="1"/>
</dbReference>
<accession>A0AA39V5Q4</accession>
<evidence type="ECO:0000259" key="3">
    <source>
        <dbReference type="PROSITE" id="PS50048"/>
    </source>
</evidence>
<dbReference type="GO" id="GO:0008270">
    <property type="term" value="F:zinc ion binding"/>
    <property type="evidence" value="ECO:0007669"/>
    <property type="project" value="InterPro"/>
</dbReference>
<name>A0AA39V5Q4_9LECA</name>
<feature type="region of interest" description="Disordered" evidence="2">
    <location>
        <begin position="49"/>
        <end position="71"/>
    </location>
</feature>
<comment type="caution">
    <text evidence="4">The sequence shown here is derived from an EMBL/GenBank/DDBJ whole genome shotgun (WGS) entry which is preliminary data.</text>
</comment>
<dbReference type="CDD" id="cd00067">
    <property type="entry name" value="GAL4"/>
    <property type="match status" value="1"/>
</dbReference>
<reference evidence="4" key="1">
    <citation type="submission" date="2023-03" db="EMBL/GenBank/DDBJ databases">
        <title>Complete genome of Cladonia borealis.</title>
        <authorList>
            <person name="Park H."/>
        </authorList>
    </citation>
    <scope>NUCLEOTIDE SEQUENCE</scope>
    <source>
        <strain evidence="4">ANT050790</strain>
    </source>
</reference>
<evidence type="ECO:0000313" key="5">
    <source>
        <dbReference type="Proteomes" id="UP001166286"/>
    </source>
</evidence>
<dbReference type="GO" id="GO:0000981">
    <property type="term" value="F:DNA-binding transcription factor activity, RNA polymerase II-specific"/>
    <property type="evidence" value="ECO:0007669"/>
    <property type="project" value="InterPro"/>
</dbReference>
<feature type="domain" description="Zn(2)-C6 fungal-type" evidence="3">
    <location>
        <begin position="77"/>
        <end position="107"/>
    </location>
</feature>
<dbReference type="CDD" id="cd12148">
    <property type="entry name" value="fungal_TF_MHR"/>
    <property type="match status" value="1"/>
</dbReference>
<dbReference type="PANTHER" id="PTHR31668">
    <property type="entry name" value="GLUCOSE TRANSPORT TRANSCRIPTION REGULATOR RGT1-RELATED-RELATED"/>
    <property type="match status" value="1"/>
</dbReference>
<keyword evidence="5" id="KW-1185">Reference proteome</keyword>
<keyword evidence="1" id="KW-0539">Nucleus</keyword>
<dbReference type="Gene3D" id="4.10.240.10">
    <property type="entry name" value="Zn(2)-C6 fungal-type DNA-binding domain"/>
    <property type="match status" value="1"/>
</dbReference>
<evidence type="ECO:0000313" key="4">
    <source>
        <dbReference type="EMBL" id="KAK0517483.1"/>
    </source>
</evidence>
<protein>
    <recommendedName>
        <fullName evidence="3">Zn(2)-C6 fungal-type domain-containing protein</fullName>
    </recommendedName>
</protein>
<gene>
    <name evidence="4" type="ORF">JMJ35_000638</name>
</gene>
<organism evidence="4 5">
    <name type="scientific">Cladonia borealis</name>
    <dbReference type="NCBI Taxonomy" id="184061"/>
    <lineage>
        <taxon>Eukaryota</taxon>
        <taxon>Fungi</taxon>
        <taxon>Dikarya</taxon>
        <taxon>Ascomycota</taxon>
        <taxon>Pezizomycotina</taxon>
        <taxon>Lecanoromycetes</taxon>
        <taxon>OSLEUM clade</taxon>
        <taxon>Lecanoromycetidae</taxon>
        <taxon>Lecanorales</taxon>
        <taxon>Lecanorineae</taxon>
        <taxon>Cladoniaceae</taxon>
        <taxon>Cladonia</taxon>
    </lineage>
</organism>
<feature type="region of interest" description="Disordered" evidence="2">
    <location>
        <begin position="1"/>
        <end position="20"/>
    </location>
</feature>
<dbReference type="SUPFAM" id="SSF57701">
    <property type="entry name" value="Zn2/Cys6 DNA-binding domain"/>
    <property type="match status" value="1"/>
</dbReference>
<dbReference type="InterPro" id="IPR036864">
    <property type="entry name" value="Zn2-C6_fun-type_DNA-bd_sf"/>
</dbReference>
<dbReference type="InterPro" id="IPR050797">
    <property type="entry name" value="Carb_Metab_Trans_Reg"/>
</dbReference>
<dbReference type="Proteomes" id="UP001166286">
    <property type="component" value="Unassembled WGS sequence"/>
</dbReference>